<feature type="binding site" evidence="11">
    <location>
        <position position="606"/>
    </location>
    <ligand>
        <name>L-homocysteine</name>
        <dbReference type="ChEBI" id="CHEBI:58199"/>
    </ligand>
</feature>
<evidence type="ECO:0000256" key="7">
    <source>
        <dbReference type="ARBA" id="ARBA00022723"/>
    </source>
</evidence>
<dbReference type="InterPro" id="IPR038071">
    <property type="entry name" value="UROD/MetE-like_sf"/>
</dbReference>
<evidence type="ECO:0000256" key="3">
    <source>
        <dbReference type="ARBA" id="ARBA00009553"/>
    </source>
</evidence>
<evidence type="ECO:0000256" key="5">
    <source>
        <dbReference type="ARBA" id="ARBA00022605"/>
    </source>
</evidence>
<feature type="binding site" evidence="11">
    <location>
        <begin position="522"/>
        <end position="523"/>
    </location>
    <ligand>
        <name>5-methyltetrahydropteroyltri-L-glutamate</name>
        <dbReference type="ChEBI" id="CHEBI:58207"/>
    </ligand>
</feature>
<name>A0ABY4HG40_9BACI</name>
<accession>A0ABY4HG40</accession>
<comment type="cofactor">
    <cofactor evidence="11">
        <name>Zn(2+)</name>
        <dbReference type="ChEBI" id="CHEBI:29105"/>
    </cofactor>
    <text evidence="11">Binds 1 zinc ion per subunit.</text>
</comment>
<dbReference type="InterPro" id="IPR013215">
    <property type="entry name" value="Cbl-indep_Met_Synth_N"/>
</dbReference>
<feature type="binding site" evidence="11">
    <location>
        <begin position="18"/>
        <end position="21"/>
    </location>
    <ligand>
        <name>5-methyltetrahydropteroyltri-L-glutamate</name>
        <dbReference type="ChEBI" id="CHEBI:58207"/>
    </ligand>
</feature>
<dbReference type="Proteomes" id="UP000830326">
    <property type="component" value="Chromosome"/>
</dbReference>
<feature type="binding site" evidence="11">
    <location>
        <position position="733"/>
    </location>
    <ligand>
        <name>Zn(2+)</name>
        <dbReference type="ChEBI" id="CHEBI:29105"/>
        <note>catalytic</note>
    </ligand>
</feature>
<evidence type="ECO:0000256" key="6">
    <source>
        <dbReference type="ARBA" id="ARBA00022679"/>
    </source>
</evidence>
<evidence type="ECO:0000313" key="15">
    <source>
        <dbReference type="Proteomes" id="UP000830326"/>
    </source>
</evidence>
<dbReference type="PIRSF" id="PIRSF000382">
    <property type="entry name" value="MeTrfase_B12_ind"/>
    <property type="match status" value="1"/>
</dbReference>
<feature type="binding site" evidence="11">
    <location>
        <position position="491"/>
    </location>
    <ligand>
        <name>L-homocysteine</name>
        <dbReference type="ChEBI" id="CHEBI:58199"/>
    </ligand>
</feature>
<feature type="binding site" evidence="11">
    <location>
        <position position="114"/>
    </location>
    <ligand>
        <name>5-methyltetrahydropteroyltri-L-glutamate</name>
        <dbReference type="ChEBI" id="CHEBI:58207"/>
    </ligand>
</feature>
<keyword evidence="8 11" id="KW-0677">Repeat</keyword>
<dbReference type="RefSeq" id="WP_245035579.1">
    <property type="nucleotide sequence ID" value="NZ_CP095075.1"/>
</dbReference>
<dbReference type="NCBIfam" id="TIGR01371">
    <property type="entry name" value="met_syn_B12ind"/>
    <property type="match status" value="1"/>
</dbReference>
<keyword evidence="5 11" id="KW-0028">Amino-acid biosynthesis</keyword>
<evidence type="ECO:0000256" key="4">
    <source>
        <dbReference type="ARBA" id="ARBA00022603"/>
    </source>
</evidence>
<dbReference type="EC" id="2.1.1.14" evidence="11"/>
<dbReference type="GO" id="GO:0032259">
    <property type="term" value="P:methylation"/>
    <property type="evidence" value="ECO:0007669"/>
    <property type="project" value="UniProtKB-KW"/>
</dbReference>
<dbReference type="EMBL" id="CP095075">
    <property type="protein sequence ID" value="UOR13761.1"/>
    <property type="molecule type" value="Genomic_DNA"/>
</dbReference>
<proteinExistence type="inferred from homology"/>
<gene>
    <name evidence="11 14" type="primary">metE</name>
    <name evidence="14" type="ORF">MUO15_10130</name>
</gene>
<feature type="domain" description="Cobalamin-independent methionine synthase MetE C-terminal/archaeal" evidence="12">
    <location>
        <begin position="433"/>
        <end position="755"/>
    </location>
</feature>
<evidence type="ECO:0000256" key="9">
    <source>
        <dbReference type="ARBA" id="ARBA00022833"/>
    </source>
</evidence>
<feature type="binding site" evidence="11">
    <location>
        <position position="648"/>
    </location>
    <ligand>
        <name>Zn(2+)</name>
        <dbReference type="ChEBI" id="CHEBI:29105"/>
        <note>catalytic</note>
    </ligand>
</feature>
<feature type="binding site" evidence="11">
    <location>
        <begin position="438"/>
        <end position="440"/>
    </location>
    <ligand>
        <name>L-homocysteine</name>
        <dbReference type="ChEBI" id="CHEBI:58199"/>
    </ligand>
</feature>
<dbReference type="Gene3D" id="3.20.20.210">
    <property type="match status" value="2"/>
</dbReference>
<evidence type="ECO:0000256" key="11">
    <source>
        <dbReference type="HAMAP-Rule" id="MF_00172"/>
    </source>
</evidence>
<keyword evidence="15" id="KW-1185">Reference proteome</keyword>
<evidence type="ECO:0000259" key="13">
    <source>
        <dbReference type="Pfam" id="PF08267"/>
    </source>
</evidence>
<feature type="binding site" evidence="11">
    <location>
        <begin position="438"/>
        <end position="440"/>
    </location>
    <ligand>
        <name>L-methionine</name>
        <dbReference type="ChEBI" id="CHEBI:57844"/>
    </ligand>
</feature>
<keyword evidence="10 11" id="KW-0486">Methionine biosynthesis</keyword>
<feature type="binding site" evidence="11">
    <location>
        <position position="606"/>
    </location>
    <ligand>
        <name>L-methionine</name>
        <dbReference type="ChEBI" id="CHEBI:57844"/>
    </ligand>
</feature>
<evidence type="ECO:0000313" key="14">
    <source>
        <dbReference type="EMBL" id="UOR13761.1"/>
    </source>
</evidence>
<protein>
    <recommendedName>
        <fullName evidence="11">5-methyltetrahydropteroyltriglutamate--homocysteine methyltransferase</fullName>
        <ecNumber evidence="11">2.1.1.14</ecNumber>
    </recommendedName>
    <alternativeName>
        <fullName evidence="11">Cobalamin-independent methionine synthase</fullName>
    </alternativeName>
    <alternativeName>
        <fullName evidence="11">Methionine synthase, vitamin-B12 independent isozyme</fullName>
    </alternativeName>
</protein>
<organism evidence="14 15">
    <name type="scientific">Halobacillus amylolyticus</name>
    <dbReference type="NCBI Taxonomy" id="2932259"/>
    <lineage>
        <taxon>Bacteria</taxon>
        <taxon>Bacillati</taxon>
        <taxon>Bacillota</taxon>
        <taxon>Bacilli</taxon>
        <taxon>Bacillales</taxon>
        <taxon>Bacillaceae</taxon>
        <taxon>Halobacillus</taxon>
    </lineage>
</organism>
<dbReference type="NCBIfam" id="NF003556">
    <property type="entry name" value="PRK05222.1"/>
    <property type="match status" value="1"/>
</dbReference>
<dbReference type="PANTHER" id="PTHR30519">
    <property type="entry name" value="5-METHYLTETRAHYDROPTEROYLTRIGLUTAMATE--HOMOCYSTEINE METHYLTRANSFERASE"/>
    <property type="match status" value="1"/>
</dbReference>
<dbReference type="InterPro" id="IPR006276">
    <property type="entry name" value="Cobalamin-indep_Met_synthase"/>
</dbReference>
<comment type="similarity">
    <text evidence="3 11">Belongs to the vitamin-B12 independent methionine synthase family.</text>
</comment>
<feature type="domain" description="Cobalamin-independent methionine synthase MetE N-terminal" evidence="13">
    <location>
        <begin position="6"/>
        <end position="315"/>
    </location>
</feature>
<comment type="pathway">
    <text evidence="2 11">Amino-acid biosynthesis; L-methionine biosynthesis via de novo pathway; L-methionine from L-homocysteine (MetE route): step 1/1.</text>
</comment>
<feature type="active site" description="Proton donor" evidence="11">
    <location>
        <position position="701"/>
    </location>
</feature>
<dbReference type="Pfam" id="PF01717">
    <property type="entry name" value="Meth_synt_2"/>
    <property type="match status" value="1"/>
</dbReference>
<comment type="catalytic activity">
    <reaction evidence="11">
        <text>5-methyltetrahydropteroyltri-L-glutamate + L-homocysteine = tetrahydropteroyltri-L-glutamate + L-methionine</text>
        <dbReference type="Rhea" id="RHEA:21196"/>
        <dbReference type="ChEBI" id="CHEBI:57844"/>
        <dbReference type="ChEBI" id="CHEBI:58140"/>
        <dbReference type="ChEBI" id="CHEBI:58199"/>
        <dbReference type="ChEBI" id="CHEBI:58207"/>
        <dbReference type="EC" id="2.1.1.14"/>
    </reaction>
</comment>
<dbReference type="GO" id="GO:0003871">
    <property type="term" value="F:5-methyltetrahydropteroyltriglutamate-homocysteine S-methyltransferase activity"/>
    <property type="evidence" value="ECO:0007669"/>
    <property type="project" value="UniProtKB-EC"/>
</dbReference>
<feature type="binding site" evidence="11">
    <location>
        <position position="672"/>
    </location>
    <ligand>
        <name>Zn(2+)</name>
        <dbReference type="ChEBI" id="CHEBI:29105"/>
        <note>catalytic</note>
    </ligand>
</feature>
<dbReference type="CDD" id="cd03312">
    <property type="entry name" value="CIMS_N_terminal_like"/>
    <property type="match status" value="1"/>
</dbReference>
<feature type="binding site" evidence="11">
    <location>
        <position position="568"/>
    </location>
    <ligand>
        <name>5-methyltetrahydropteroyltri-L-glutamate</name>
        <dbReference type="ChEBI" id="CHEBI:58207"/>
    </ligand>
</feature>
<evidence type="ECO:0000259" key="12">
    <source>
        <dbReference type="Pfam" id="PF01717"/>
    </source>
</evidence>
<evidence type="ECO:0000256" key="10">
    <source>
        <dbReference type="ARBA" id="ARBA00023167"/>
    </source>
</evidence>
<dbReference type="Pfam" id="PF08267">
    <property type="entry name" value="Meth_synt_1"/>
    <property type="match status" value="1"/>
</dbReference>
<feature type="binding site" evidence="11">
    <location>
        <position position="491"/>
    </location>
    <ligand>
        <name>L-methionine</name>
        <dbReference type="ChEBI" id="CHEBI:57844"/>
    </ligand>
</feature>
<comment type="function">
    <text evidence="1 11">Catalyzes the transfer of a methyl group from 5-methyltetrahydrofolate to homocysteine resulting in methionine formation.</text>
</comment>
<evidence type="ECO:0000256" key="1">
    <source>
        <dbReference type="ARBA" id="ARBA00002777"/>
    </source>
</evidence>
<evidence type="ECO:0000256" key="8">
    <source>
        <dbReference type="ARBA" id="ARBA00022737"/>
    </source>
</evidence>
<sequence>MTKVLSSTIGYPRIGEKREWKKALEQFWNGNITESEFLSEMETLRTNDLQKQQDIGSDLIPIGDFSLYDHVLDTAVMFGFIPNRFKHKGGEVPIDLYFDIARGNHEAVASEMTKWFNTNYHYIVPEIDSDAQPTLTENRLLPYFLEAKEKLGIIGKPVILGPVSFLKLAKGYEQKDFKKLLKRLVPLYIQVLYELERAGAEWVQVDEPILTTPMTKDDLHLFREVYDSMQNGVSSVKILLQTYFESVDHYQEVVSLPVAGIGLDFVHDQGANLESLKKHGFPKDKYLAAGVINGRNIWSEDLDTKYAQLENILSKVEKDRLIVQPSCSLLHVPVTVTTEEDLDPVIKNALSFADQKLEEATVLTEGLNHGRHTIEKHIEERTRCIELLWKSSSRNLEDVQKEVELWKDIEPKRPTHYSSRQKIHQDYFELPLLPTTTIGSLPQTKEIRQARLKWRRGEWSDEYYQSFIEDNISEWIKRQEEIGLDVLIHGEFERNDMVEFFGEKLDGFAFTRYGWVQSYGSRCVKPPVIYGDVSLTEPMTVKEITYAQSLTKKPVKGMLTGPITILNWSFVREDISKFEVTKQIALALQKEISFLEENNINMIQVDEPALREGLPIKVEKQKEYLEEAVYAFKLATSSVQDETQIHTHMCYSEFGEIMDTIDQLDADVISIEAARSHGELISDFEEKSYEKGIGLGVYDIHSPRVPGVEEMESNILRALKVLHPRQFWVNPDCGLKTRGINETTDALRNMVKVARQIREKINDEVLIIKK</sequence>
<feature type="binding site" evidence="11">
    <location>
        <position position="612"/>
    </location>
    <ligand>
        <name>5-methyltetrahydropteroyltri-L-glutamate</name>
        <dbReference type="ChEBI" id="CHEBI:58207"/>
    </ligand>
</feature>
<evidence type="ECO:0000256" key="2">
    <source>
        <dbReference type="ARBA" id="ARBA00004681"/>
    </source>
</evidence>
<keyword evidence="7 11" id="KW-0479">Metal-binding</keyword>
<keyword evidence="4 11" id="KW-0489">Methyltransferase</keyword>
<keyword evidence="6 11" id="KW-0808">Transferase</keyword>
<keyword evidence="9 11" id="KW-0862">Zinc</keyword>
<dbReference type="InterPro" id="IPR002629">
    <property type="entry name" value="Met_Synth_C/arc"/>
</dbReference>
<dbReference type="CDD" id="cd03311">
    <property type="entry name" value="CIMS_C_terminal_like"/>
    <property type="match status" value="1"/>
</dbReference>
<feature type="binding site" evidence="11">
    <location>
        <position position="650"/>
    </location>
    <ligand>
        <name>Zn(2+)</name>
        <dbReference type="ChEBI" id="CHEBI:29105"/>
        <note>catalytic</note>
    </ligand>
</feature>
<reference evidence="14" key="1">
    <citation type="submission" date="2022-04" db="EMBL/GenBank/DDBJ databases">
        <title>Halobacillus sp. isolated from saltern.</title>
        <authorList>
            <person name="Won M."/>
            <person name="Lee C.-M."/>
            <person name="Woen H.-Y."/>
            <person name="Kwon S.-W."/>
        </authorList>
    </citation>
    <scope>NUCLEOTIDE SEQUENCE</scope>
    <source>
        <strain evidence="14">SSHM10-5</strain>
    </source>
</reference>
<dbReference type="SUPFAM" id="SSF51726">
    <property type="entry name" value="UROD/MetE-like"/>
    <property type="match status" value="2"/>
</dbReference>
<dbReference type="HAMAP" id="MF_00172">
    <property type="entry name" value="Meth_synth"/>
    <property type="match status" value="1"/>
</dbReference>